<proteinExistence type="predicted"/>
<organism evidence="1 2">
    <name type="scientific">Macroventuria anomochaeta</name>
    <dbReference type="NCBI Taxonomy" id="301207"/>
    <lineage>
        <taxon>Eukaryota</taxon>
        <taxon>Fungi</taxon>
        <taxon>Dikarya</taxon>
        <taxon>Ascomycota</taxon>
        <taxon>Pezizomycotina</taxon>
        <taxon>Dothideomycetes</taxon>
        <taxon>Pleosporomycetidae</taxon>
        <taxon>Pleosporales</taxon>
        <taxon>Pleosporineae</taxon>
        <taxon>Didymellaceae</taxon>
        <taxon>Macroventuria</taxon>
    </lineage>
</organism>
<accession>A0ACB6SHD0</accession>
<name>A0ACB6SHD0_9PLEO</name>
<comment type="caution">
    <text evidence="1">The sequence shown here is derived from an EMBL/GenBank/DDBJ whole genome shotgun (WGS) entry which is preliminary data.</text>
</comment>
<gene>
    <name evidence="1" type="ORF">BU25DRAFT_330007</name>
</gene>
<evidence type="ECO:0000313" key="1">
    <source>
        <dbReference type="EMBL" id="KAF2632679.1"/>
    </source>
</evidence>
<reference evidence="1" key="1">
    <citation type="journal article" date="2020" name="Stud. Mycol.">
        <title>101 Dothideomycetes genomes: a test case for predicting lifestyles and emergence of pathogens.</title>
        <authorList>
            <person name="Haridas S."/>
            <person name="Albert R."/>
            <person name="Binder M."/>
            <person name="Bloem J."/>
            <person name="Labutti K."/>
            <person name="Salamov A."/>
            <person name="Andreopoulos B."/>
            <person name="Baker S."/>
            <person name="Barry K."/>
            <person name="Bills G."/>
            <person name="Bluhm B."/>
            <person name="Cannon C."/>
            <person name="Castanera R."/>
            <person name="Culley D."/>
            <person name="Daum C."/>
            <person name="Ezra D."/>
            <person name="Gonzalez J."/>
            <person name="Henrissat B."/>
            <person name="Kuo A."/>
            <person name="Liang C."/>
            <person name="Lipzen A."/>
            <person name="Lutzoni F."/>
            <person name="Magnuson J."/>
            <person name="Mondo S."/>
            <person name="Nolan M."/>
            <person name="Ohm R."/>
            <person name="Pangilinan J."/>
            <person name="Park H.-J."/>
            <person name="Ramirez L."/>
            <person name="Alfaro M."/>
            <person name="Sun H."/>
            <person name="Tritt A."/>
            <person name="Yoshinaga Y."/>
            <person name="Zwiers L.-H."/>
            <person name="Turgeon B."/>
            <person name="Goodwin S."/>
            <person name="Spatafora J."/>
            <person name="Crous P."/>
            <person name="Grigoriev I."/>
        </authorList>
    </citation>
    <scope>NUCLEOTIDE SEQUENCE</scope>
    <source>
        <strain evidence="1">CBS 525.71</strain>
    </source>
</reference>
<sequence length="1210" mass="134935">MPASSSHGRRSFSSEPSVTSSHTFDSKTSGTYVENGEGGSSRAPSAGSRHREGATNGDFRAASQGSARSPLGPEAIEGQDFAHRRYRAGRSAGGFLLDSSFPSGPRNRHSTRQAHSPDAKGKSRARHRRAHEDDRQPEGRSKRTASPDSPPVAQRVEAEQENGRLGAPRTRSSMLGVQPADHSNTPPRPTVDPNQLVHMALNLSESRRRNISASQLLGSQSRQPSGAQREGSFSNAGVGSSLRQYLNEQRRVSRNISPMGGKGSPSRHVSSSMQRSASMAFPASQAIHPSVATLLRRDKARAYIELRAEYMRLLEYLPPLKADADAPGNFIYTSNAVPGSPQAQLTRTPSYANKQHELGRPYNPIQALRNRRSRARERLALPQEPAEFSDIEQVHEWVDRIEEQSRRPGFRQEDRVLLPKLHNDHEVQAAHGKPSKSQQGWSFTPEELLADAYWLEHGANKTVIEDRNGRKILPAREAPRQQKNDFPQARPSKEYSDKRRRSHVDGLPGTATDPTTGDESEHGSERSRKRRLLPTIRADSRLRKGRGSPRKHSTGYSDSSDSDNDARKVRKSFDVEHNTGPLALQMKKQLELHTKGINNKSPAVFTPDTPDKWGRAHDDIPDGKVSRNSLEVPRFTNGSARVDENATLKMPPRNRTSPLSPIKPAEPRSSFEDEGAASSTPLHTRHFPHIGSDLSPPPSRAGSDLGKTKRSKLNPFHSSHDHDKHEQKHDQVSTNLDNNNNQSSRQTSEEPLEPSSLGNAILAAPGAVKNLLGHRKNDSVSSLPSPDKLRRKETQDFKEPHSAVTRFFKGVKHEGTKVGDIIFRRDRADDTDASTVSDRNSVDFDEDVRTNRPALSRTVTPTTASSVTSEKDGRYHLKLPSFRPAHEALSDNDNASDLEHHISRQSRERRNTRSPRIDRLLPPRINLERVSTASSSATLGPVRSRDQDHMNKQLARPGSVFPGALPPTALKDAQGRHRSASRPTLDGKRHWSIADDDDNEHALQRRKWQNAVTQADIARVRALFLCSGVKAKEIARRAQTPNTQIPRFLTLAAETAKEHLFPVSRKEEHVLAARILVHDLERSTSALHTACEIFRSGTIKDLNTRISQLRDSIESDLMPRIFESGDKAVRITSEVSGQGPLQVKQINDEIDRMLRQRRRHTRWVMSWGWSAVEWTIVVALRFASIIFAVYGLLKSVVGLVWRVVKWLLWL</sequence>
<dbReference type="EMBL" id="MU006702">
    <property type="protein sequence ID" value="KAF2632679.1"/>
    <property type="molecule type" value="Genomic_DNA"/>
</dbReference>
<protein>
    <submittedName>
        <fullName evidence="1">Uncharacterized protein</fullName>
    </submittedName>
</protein>
<keyword evidence="2" id="KW-1185">Reference proteome</keyword>
<evidence type="ECO:0000313" key="2">
    <source>
        <dbReference type="Proteomes" id="UP000799754"/>
    </source>
</evidence>
<dbReference type="Proteomes" id="UP000799754">
    <property type="component" value="Unassembled WGS sequence"/>
</dbReference>